<name>L7LNR2_9ACTN</name>
<evidence type="ECO:0000313" key="2">
    <source>
        <dbReference type="Proteomes" id="UP000035083"/>
    </source>
</evidence>
<organism evidence="1 2">
    <name type="scientific">Gordonia sihwensis NBRC 108236</name>
    <dbReference type="NCBI Taxonomy" id="1223544"/>
    <lineage>
        <taxon>Bacteria</taxon>
        <taxon>Bacillati</taxon>
        <taxon>Actinomycetota</taxon>
        <taxon>Actinomycetes</taxon>
        <taxon>Mycobacteriales</taxon>
        <taxon>Gordoniaceae</taxon>
        <taxon>Gordonia</taxon>
    </lineage>
</organism>
<keyword evidence="2" id="KW-1185">Reference proteome</keyword>
<dbReference type="Proteomes" id="UP000035083">
    <property type="component" value="Unassembled WGS sequence"/>
</dbReference>
<dbReference type="EMBL" id="BANU01000033">
    <property type="protein sequence ID" value="GAC62366.1"/>
    <property type="molecule type" value="Genomic_DNA"/>
</dbReference>
<protein>
    <submittedName>
        <fullName evidence="1">Uncharacterized protein</fullName>
    </submittedName>
</protein>
<comment type="caution">
    <text evidence="1">The sequence shown here is derived from an EMBL/GenBank/DDBJ whole genome shotgun (WGS) entry which is preliminary data.</text>
</comment>
<proteinExistence type="predicted"/>
<reference evidence="1 2" key="1">
    <citation type="submission" date="2012-12" db="EMBL/GenBank/DDBJ databases">
        <title>Whole genome shotgun sequence of Gordonia sihwensis NBRC 108236.</title>
        <authorList>
            <person name="Yoshida I."/>
            <person name="Hosoyama A."/>
            <person name="Tsuchikane K."/>
            <person name="Ando Y."/>
            <person name="Baba S."/>
            <person name="Ohji S."/>
            <person name="Hamada M."/>
            <person name="Tamura T."/>
            <person name="Yamazoe A."/>
            <person name="Yamazaki S."/>
            <person name="Fujita N."/>
        </authorList>
    </citation>
    <scope>NUCLEOTIDE SEQUENCE [LARGE SCALE GENOMIC DNA]</scope>
    <source>
        <strain evidence="1 2">NBRC 108236</strain>
    </source>
</reference>
<sequence length="201" mass="21312">MKMAEKLRRHAAAAHGLFLTAHTCELIVDDRLALRAATNDSKNIGAAELALIAREIATASAVTAEALAAGNPPDPDAGPWTTLISIDLFGRTISAIAESAIDRHHRDPELALLASESVYRHLSMFGSFAARVDLETTPPGWVAVAPMEIRFTANSLIHAAASTDSPPLARALTEDAHRLLAANAATEFVLAGRIPMPPRTV</sequence>
<dbReference type="AlphaFoldDB" id="L7LNR2"/>
<gene>
    <name evidence="1" type="ORF">GSI01S_33_00520</name>
</gene>
<evidence type="ECO:0000313" key="1">
    <source>
        <dbReference type="EMBL" id="GAC62366.1"/>
    </source>
</evidence>
<accession>L7LNR2</accession>